<sequence length="114" mass="12742">MAIWRRSDEVVISKTRLVLVLLVFALCLVFCSVKEVEAARTTLVRRISVEDYSHPGGGAGAGDDDDGYGIPDYDFYRKHGEVPSPGSEAAGRSLDYVAFLWPWTNIRLTRYSDK</sequence>
<dbReference type="Proteomes" id="UP000233551">
    <property type="component" value="Unassembled WGS sequence"/>
</dbReference>
<protein>
    <submittedName>
        <fullName evidence="2">Uncharacterized protein</fullName>
    </submittedName>
</protein>
<organism evidence="2 3">
    <name type="scientific">Punica granatum</name>
    <name type="common">Pomegranate</name>
    <dbReference type="NCBI Taxonomy" id="22663"/>
    <lineage>
        <taxon>Eukaryota</taxon>
        <taxon>Viridiplantae</taxon>
        <taxon>Streptophyta</taxon>
        <taxon>Embryophyta</taxon>
        <taxon>Tracheophyta</taxon>
        <taxon>Spermatophyta</taxon>
        <taxon>Magnoliopsida</taxon>
        <taxon>eudicotyledons</taxon>
        <taxon>Gunneridae</taxon>
        <taxon>Pentapetalae</taxon>
        <taxon>rosids</taxon>
        <taxon>malvids</taxon>
        <taxon>Myrtales</taxon>
        <taxon>Lythraceae</taxon>
        <taxon>Punica</taxon>
    </lineage>
</organism>
<keyword evidence="3" id="KW-1185">Reference proteome</keyword>
<comment type="caution">
    <text evidence="2">The sequence shown here is derived from an EMBL/GenBank/DDBJ whole genome shotgun (WGS) entry which is preliminary data.</text>
</comment>
<evidence type="ECO:0000313" key="2">
    <source>
        <dbReference type="EMBL" id="PKI34439.1"/>
    </source>
</evidence>
<accession>A0A2I0HRU2</accession>
<reference evidence="2 3" key="1">
    <citation type="submission" date="2017-11" db="EMBL/GenBank/DDBJ databases">
        <title>De-novo sequencing of pomegranate (Punica granatum L.) genome.</title>
        <authorList>
            <person name="Akparov Z."/>
            <person name="Amiraslanov A."/>
            <person name="Hajiyeva S."/>
            <person name="Abbasov M."/>
            <person name="Kaur K."/>
            <person name="Hamwieh A."/>
            <person name="Solovyev V."/>
            <person name="Salamov A."/>
            <person name="Braich B."/>
            <person name="Kosarev P."/>
            <person name="Mahmoud A."/>
            <person name="Hajiyev E."/>
            <person name="Babayeva S."/>
            <person name="Izzatullayeva V."/>
            <person name="Mammadov A."/>
            <person name="Mammadov A."/>
            <person name="Sharifova S."/>
            <person name="Ojaghi J."/>
            <person name="Eynullazada K."/>
            <person name="Bayramov B."/>
            <person name="Abdulazimova A."/>
            <person name="Shahmuradov I."/>
        </authorList>
    </citation>
    <scope>NUCLEOTIDE SEQUENCE [LARGE SCALE GENOMIC DNA]</scope>
    <source>
        <strain evidence="3">cv. AG2017</strain>
        <tissue evidence="2">Leaf</tissue>
    </source>
</reference>
<name>A0A2I0HRU2_PUNGR</name>
<evidence type="ECO:0000313" key="3">
    <source>
        <dbReference type="Proteomes" id="UP000233551"/>
    </source>
</evidence>
<dbReference type="AlphaFoldDB" id="A0A2I0HRU2"/>
<gene>
    <name evidence="2" type="ORF">CRG98_045185</name>
</gene>
<feature type="signal peptide" evidence="1">
    <location>
        <begin position="1"/>
        <end position="38"/>
    </location>
</feature>
<dbReference type="EMBL" id="PGOL01005925">
    <property type="protein sequence ID" value="PKI34439.1"/>
    <property type="molecule type" value="Genomic_DNA"/>
</dbReference>
<keyword evidence="1" id="KW-0732">Signal</keyword>
<evidence type="ECO:0000256" key="1">
    <source>
        <dbReference type="SAM" id="SignalP"/>
    </source>
</evidence>
<proteinExistence type="predicted"/>
<feature type="chain" id="PRO_5014163875" evidence="1">
    <location>
        <begin position="39"/>
        <end position="114"/>
    </location>
</feature>